<gene>
    <name evidence="2" type="ORF">Cantr_02371</name>
</gene>
<sequence>MYGEGRALTINDADITFYQLKSAAQKVSKFGPGKEESIKNGSDILPKAPDTGNSCAGPLRIVRFLNKV</sequence>
<reference evidence="2 3" key="1">
    <citation type="submission" date="2018-06" db="EMBL/GenBank/DDBJ databases">
        <title>Whole genome sequencing of Candida tropicalis (genome annotated by CSBL at Korea University).</title>
        <authorList>
            <person name="Ahn J."/>
        </authorList>
    </citation>
    <scope>NUCLEOTIDE SEQUENCE [LARGE SCALE GENOMIC DNA]</scope>
    <source>
        <strain evidence="2 3">ATCC 20962</strain>
    </source>
</reference>
<evidence type="ECO:0000256" key="1">
    <source>
        <dbReference type="SAM" id="MobiDB-lite"/>
    </source>
</evidence>
<proteinExistence type="predicted"/>
<accession>A0A367YPM6</accession>
<evidence type="ECO:0000313" key="3">
    <source>
        <dbReference type="Proteomes" id="UP000253472"/>
    </source>
</evidence>
<protein>
    <submittedName>
        <fullName evidence="2">Uncharacterized protein</fullName>
    </submittedName>
</protein>
<dbReference type="EMBL" id="QLNQ01000001">
    <property type="protein sequence ID" value="RCK66962.1"/>
    <property type="molecule type" value="Genomic_DNA"/>
</dbReference>
<name>A0A367YPM6_9ASCO</name>
<comment type="caution">
    <text evidence="2">The sequence shown here is derived from an EMBL/GenBank/DDBJ whole genome shotgun (WGS) entry which is preliminary data.</text>
</comment>
<feature type="region of interest" description="Disordered" evidence="1">
    <location>
        <begin position="31"/>
        <end position="51"/>
    </location>
</feature>
<organism evidence="2 3">
    <name type="scientific">Candida viswanathii</name>
    <dbReference type="NCBI Taxonomy" id="5486"/>
    <lineage>
        <taxon>Eukaryota</taxon>
        <taxon>Fungi</taxon>
        <taxon>Dikarya</taxon>
        <taxon>Ascomycota</taxon>
        <taxon>Saccharomycotina</taxon>
        <taxon>Pichiomycetes</taxon>
        <taxon>Debaryomycetaceae</taxon>
        <taxon>Candida/Lodderomyces clade</taxon>
        <taxon>Candida</taxon>
    </lineage>
</organism>
<dbReference type="AlphaFoldDB" id="A0A367YPM6"/>
<evidence type="ECO:0000313" key="2">
    <source>
        <dbReference type="EMBL" id="RCK66962.1"/>
    </source>
</evidence>
<keyword evidence="3" id="KW-1185">Reference proteome</keyword>
<dbReference type="Proteomes" id="UP000253472">
    <property type="component" value="Unassembled WGS sequence"/>
</dbReference>